<protein>
    <submittedName>
        <fullName evidence="2">Uncharacterized protein</fullName>
    </submittedName>
</protein>
<sequence length="92" mass="10689">MKNARGSDRWMFLRLLQWKRHRHAAWQELPKARQMGALSLLLALLAQLLFFLNREGLHGFWGGFLTSLITVMALCTVIVTVRMIRTRHDGQS</sequence>
<reference evidence="2 3" key="1">
    <citation type="journal article" date="2014" name="BMC Genomics">
        <title>Comparison of environmental and isolate Sulfobacillus genomes reveals diverse carbon, sulfur, nitrogen, and hydrogen metabolisms.</title>
        <authorList>
            <person name="Justice N.B."/>
            <person name="Norman A."/>
            <person name="Brown C.T."/>
            <person name="Singh A."/>
            <person name="Thomas B.C."/>
            <person name="Banfield J.F."/>
        </authorList>
    </citation>
    <scope>NUCLEOTIDE SEQUENCE [LARGE SCALE GENOMIC DNA]</scope>
    <source>
        <strain evidence="2">AMDSBA4</strain>
    </source>
</reference>
<gene>
    <name evidence="2" type="ORF">C7B46_08525</name>
</gene>
<name>A0A2T2XGL2_9FIRM</name>
<keyword evidence="1" id="KW-0812">Transmembrane</keyword>
<evidence type="ECO:0000313" key="2">
    <source>
        <dbReference type="EMBL" id="PSR33645.1"/>
    </source>
</evidence>
<accession>A0A2T2XGL2</accession>
<keyword evidence="1" id="KW-1133">Transmembrane helix</keyword>
<dbReference type="EMBL" id="PXYW01000017">
    <property type="protein sequence ID" value="PSR33645.1"/>
    <property type="molecule type" value="Genomic_DNA"/>
</dbReference>
<organism evidence="2 3">
    <name type="scientific">Sulfobacillus benefaciens</name>
    <dbReference type="NCBI Taxonomy" id="453960"/>
    <lineage>
        <taxon>Bacteria</taxon>
        <taxon>Bacillati</taxon>
        <taxon>Bacillota</taxon>
        <taxon>Clostridia</taxon>
        <taxon>Eubacteriales</taxon>
        <taxon>Clostridiales Family XVII. Incertae Sedis</taxon>
        <taxon>Sulfobacillus</taxon>
    </lineage>
</organism>
<keyword evidence="1" id="KW-0472">Membrane</keyword>
<feature type="transmembrane region" description="Helical" evidence="1">
    <location>
        <begin position="64"/>
        <end position="84"/>
    </location>
</feature>
<proteinExistence type="predicted"/>
<evidence type="ECO:0000313" key="3">
    <source>
        <dbReference type="Proteomes" id="UP000242972"/>
    </source>
</evidence>
<evidence type="ECO:0000256" key="1">
    <source>
        <dbReference type="SAM" id="Phobius"/>
    </source>
</evidence>
<comment type="caution">
    <text evidence="2">The sequence shown here is derived from an EMBL/GenBank/DDBJ whole genome shotgun (WGS) entry which is preliminary data.</text>
</comment>
<dbReference type="Proteomes" id="UP000242972">
    <property type="component" value="Unassembled WGS sequence"/>
</dbReference>
<dbReference type="AlphaFoldDB" id="A0A2T2XGL2"/>